<proteinExistence type="inferred from homology"/>
<dbReference type="AlphaFoldDB" id="A0A0D2NH26"/>
<dbReference type="PANTHER" id="PTHR12289:SF41">
    <property type="entry name" value="FAILED AXON CONNECTIONS-RELATED"/>
    <property type="match status" value="1"/>
</dbReference>
<dbReference type="Proteomes" id="UP000054498">
    <property type="component" value="Unassembled WGS sequence"/>
</dbReference>
<comment type="similarity">
    <text evidence="2">Belongs to the metaxin family.</text>
</comment>
<feature type="region of interest" description="Disordered" evidence="8">
    <location>
        <begin position="295"/>
        <end position="326"/>
    </location>
</feature>
<dbReference type="InterPro" id="IPR033468">
    <property type="entry name" value="Metaxin_GST"/>
</dbReference>
<dbReference type="Pfam" id="PF10568">
    <property type="entry name" value="Tom37"/>
    <property type="match status" value="1"/>
</dbReference>
<dbReference type="GO" id="GO:0001401">
    <property type="term" value="C:SAM complex"/>
    <property type="evidence" value="ECO:0007669"/>
    <property type="project" value="InterPro"/>
</dbReference>
<dbReference type="RefSeq" id="XP_013903350.1">
    <property type="nucleotide sequence ID" value="XM_014047896.1"/>
</dbReference>
<organism evidence="11 12">
    <name type="scientific">Monoraphidium neglectum</name>
    <dbReference type="NCBI Taxonomy" id="145388"/>
    <lineage>
        <taxon>Eukaryota</taxon>
        <taxon>Viridiplantae</taxon>
        <taxon>Chlorophyta</taxon>
        <taxon>core chlorophytes</taxon>
        <taxon>Chlorophyceae</taxon>
        <taxon>CS clade</taxon>
        <taxon>Sphaeropleales</taxon>
        <taxon>Selenastraceae</taxon>
        <taxon>Monoraphidium</taxon>
    </lineage>
</organism>
<evidence type="ECO:0000313" key="12">
    <source>
        <dbReference type="Proteomes" id="UP000054498"/>
    </source>
</evidence>
<dbReference type="STRING" id="145388.A0A0D2NH26"/>
<sequence length="326" mass="35325">MAAAIEPHAYLRLSGAEFCVERCTSAGASPSGTLPALELGGDLLGGAQPTDLAAARALVAALRKAGRADLDLDAHLQPAQRAEVAAFGLLIQTRLDPATLWTCWLERRGFQEFRKASAAYGDSLPFPLNWFVPWTQQREMRRQLDGVEGAAAFQDAADALALLGDRLRASGGRFFFGDRPSSLDALLFGHAAFYLHSPVAAPVLRSKVQGQPVLVRFVESILQREFSSEAPPPPAADDAGGWSSEAQGQSQQRRAPTVEERRMWRGSQYWLAGAAAAVGAYVAFSGHYIDLSVVEVDEDEGDDGEEEMQRHLEEQEEEEEDAAGDE</sequence>
<comment type="subcellular location">
    <subcellularLocation>
        <location evidence="1">Mitochondrion outer membrane</location>
    </subcellularLocation>
</comment>
<keyword evidence="3" id="KW-0813">Transport</keyword>
<gene>
    <name evidence="11" type="ORF">MNEG_3629</name>
</gene>
<evidence type="ECO:0000256" key="4">
    <source>
        <dbReference type="ARBA" id="ARBA00022787"/>
    </source>
</evidence>
<dbReference type="GeneID" id="25736507"/>
<dbReference type="EMBL" id="KK100683">
    <property type="protein sequence ID" value="KIZ04331.1"/>
    <property type="molecule type" value="Genomic_DNA"/>
</dbReference>
<feature type="compositionally biased region" description="Polar residues" evidence="8">
    <location>
        <begin position="244"/>
        <end position="254"/>
    </location>
</feature>
<dbReference type="OrthoDB" id="5835136at2759"/>
<evidence type="ECO:0000256" key="7">
    <source>
        <dbReference type="ARBA" id="ARBA00023136"/>
    </source>
</evidence>
<evidence type="ECO:0000313" key="11">
    <source>
        <dbReference type="EMBL" id="KIZ04331.1"/>
    </source>
</evidence>
<dbReference type="InterPro" id="IPR050931">
    <property type="entry name" value="Mito_Protein_Transport_Metaxin"/>
</dbReference>
<evidence type="ECO:0008006" key="13">
    <source>
        <dbReference type="Google" id="ProtNLM"/>
    </source>
</evidence>
<feature type="compositionally biased region" description="Acidic residues" evidence="8">
    <location>
        <begin position="295"/>
        <end position="306"/>
    </location>
</feature>
<feature type="compositionally biased region" description="Acidic residues" evidence="8">
    <location>
        <begin position="314"/>
        <end position="326"/>
    </location>
</feature>
<dbReference type="SUPFAM" id="SSF47616">
    <property type="entry name" value="GST C-terminal domain-like"/>
    <property type="match status" value="1"/>
</dbReference>
<dbReference type="GO" id="GO:0015031">
    <property type="term" value="P:protein transport"/>
    <property type="evidence" value="ECO:0007669"/>
    <property type="project" value="UniProtKB-KW"/>
</dbReference>
<dbReference type="PANTHER" id="PTHR12289">
    <property type="entry name" value="METAXIN RELATED"/>
    <property type="match status" value="1"/>
</dbReference>
<evidence type="ECO:0000259" key="10">
    <source>
        <dbReference type="Pfam" id="PF17171"/>
    </source>
</evidence>
<dbReference type="KEGG" id="mng:MNEG_3629"/>
<evidence type="ECO:0000256" key="6">
    <source>
        <dbReference type="ARBA" id="ARBA00023128"/>
    </source>
</evidence>
<accession>A0A0D2NH26</accession>
<feature type="domain" description="Mitochondrial outer membrane transport complex Sam37/metaxin N-terminal" evidence="9">
    <location>
        <begin position="9"/>
        <end position="136"/>
    </location>
</feature>
<keyword evidence="4" id="KW-1000">Mitochondrion outer membrane</keyword>
<keyword evidence="12" id="KW-1185">Reference proteome</keyword>
<evidence type="ECO:0000256" key="2">
    <source>
        <dbReference type="ARBA" id="ARBA00009170"/>
    </source>
</evidence>
<protein>
    <recommendedName>
        <fullName evidence="13">Metaxin</fullName>
    </recommendedName>
</protein>
<feature type="domain" description="Metaxin glutathione S-transferase" evidence="10">
    <location>
        <begin position="157"/>
        <end position="221"/>
    </location>
</feature>
<evidence type="ECO:0000256" key="3">
    <source>
        <dbReference type="ARBA" id="ARBA00022448"/>
    </source>
</evidence>
<dbReference type="InterPro" id="IPR019564">
    <property type="entry name" value="Sam37/metaxin_N"/>
</dbReference>
<keyword evidence="5" id="KW-0653">Protein transport</keyword>
<evidence type="ECO:0000259" key="9">
    <source>
        <dbReference type="Pfam" id="PF10568"/>
    </source>
</evidence>
<dbReference type="GO" id="GO:0006626">
    <property type="term" value="P:protein targeting to mitochondrion"/>
    <property type="evidence" value="ECO:0007669"/>
    <property type="project" value="TreeGrafter"/>
</dbReference>
<reference evidence="11 12" key="1">
    <citation type="journal article" date="2013" name="BMC Genomics">
        <title>Reconstruction of the lipid metabolism for the microalga Monoraphidium neglectum from its genome sequence reveals characteristics suitable for biofuel production.</title>
        <authorList>
            <person name="Bogen C."/>
            <person name="Al-Dilaimi A."/>
            <person name="Albersmeier A."/>
            <person name="Wichmann J."/>
            <person name="Grundmann M."/>
            <person name="Rupp O."/>
            <person name="Lauersen K.J."/>
            <person name="Blifernez-Klassen O."/>
            <person name="Kalinowski J."/>
            <person name="Goesmann A."/>
            <person name="Mussgnug J.H."/>
            <person name="Kruse O."/>
        </authorList>
    </citation>
    <scope>NUCLEOTIDE SEQUENCE [LARGE SCALE GENOMIC DNA]</scope>
    <source>
        <strain evidence="11 12">SAG 48.87</strain>
    </source>
</reference>
<evidence type="ECO:0000256" key="5">
    <source>
        <dbReference type="ARBA" id="ARBA00022927"/>
    </source>
</evidence>
<name>A0A0D2NH26_9CHLO</name>
<dbReference type="InterPro" id="IPR036282">
    <property type="entry name" value="Glutathione-S-Trfase_C_sf"/>
</dbReference>
<keyword evidence="6" id="KW-0496">Mitochondrion</keyword>
<evidence type="ECO:0000256" key="8">
    <source>
        <dbReference type="SAM" id="MobiDB-lite"/>
    </source>
</evidence>
<dbReference type="Pfam" id="PF17171">
    <property type="entry name" value="GST_C_6"/>
    <property type="match status" value="1"/>
</dbReference>
<feature type="region of interest" description="Disordered" evidence="8">
    <location>
        <begin position="226"/>
        <end position="260"/>
    </location>
</feature>
<evidence type="ECO:0000256" key="1">
    <source>
        <dbReference type="ARBA" id="ARBA00004294"/>
    </source>
</evidence>
<keyword evidence="7" id="KW-0472">Membrane</keyword>